<gene>
    <name evidence="1" type="ORF">Poly41_40400</name>
</gene>
<sequence>MKDLTMAPNNGTQRRISGVGQLSLVEHALCPLDPRLSLVENAVYAASYSYSNQEGKRSQANTRVFAPLGLSASDELFLWGLLSLSLRGRGAEPESELVATPHWFLSQLGLINQSTRRGGRQYQQFREAIRRLSVVNYMNDAFYDPMRREHRQVSFGFLSYSLPAELRSSRAWKIAWNPIFFEMVQAIGGNFRFDLAQYRAFDTASRRLFLFVSKILSRRVQLQAVEFDQLSVDTLGFSPSVPRRVRKDKVSRHLQKLIDLQVLSEAKVYRTSTNKYFVSMTRGNYFSRQESHARERSPAESPMMDSLLAIGFEREPAVRLISRFRYRPRLLAEWCDITQAAIERFGKGFFKKSPMAFLIDSVDKASKGSRTPPDWWLEIKRLEQCKHDLTAEGRTVFAKLQSELFGKVPTDHRSTNAKNEKNSLTAIGTILGSSK</sequence>
<dbReference type="Proteomes" id="UP000319143">
    <property type="component" value="Unassembled WGS sequence"/>
</dbReference>
<evidence type="ECO:0000313" key="1">
    <source>
        <dbReference type="EMBL" id="TWU34897.1"/>
    </source>
</evidence>
<comment type="caution">
    <text evidence="1">The sequence shown here is derived from an EMBL/GenBank/DDBJ whole genome shotgun (WGS) entry which is preliminary data.</text>
</comment>
<accession>A0A5C6DGF1</accession>
<name>A0A5C6DGF1_9BACT</name>
<evidence type="ECO:0008006" key="3">
    <source>
        <dbReference type="Google" id="ProtNLM"/>
    </source>
</evidence>
<dbReference type="EMBL" id="SJPV01000007">
    <property type="protein sequence ID" value="TWU34897.1"/>
    <property type="molecule type" value="Genomic_DNA"/>
</dbReference>
<dbReference type="RefSeq" id="WP_146528335.1">
    <property type="nucleotide sequence ID" value="NZ_SJPV01000007.1"/>
</dbReference>
<evidence type="ECO:0000313" key="2">
    <source>
        <dbReference type="Proteomes" id="UP000319143"/>
    </source>
</evidence>
<dbReference type="OrthoDB" id="235529at2"/>
<organism evidence="1 2">
    <name type="scientific">Novipirellula artificiosorum</name>
    <dbReference type="NCBI Taxonomy" id="2528016"/>
    <lineage>
        <taxon>Bacteria</taxon>
        <taxon>Pseudomonadati</taxon>
        <taxon>Planctomycetota</taxon>
        <taxon>Planctomycetia</taxon>
        <taxon>Pirellulales</taxon>
        <taxon>Pirellulaceae</taxon>
        <taxon>Novipirellula</taxon>
    </lineage>
</organism>
<proteinExistence type="predicted"/>
<dbReference type="AlphaFoldDB" id="A0A5C6DGF1"/>
<protein>
    <recommendedName>
        <fullName evidence="3">Replication initiator protein A</fullName>
    </recommendedName>
</protein>
<keyword evidence="2" id="KW-1185">Reference proteome</keyword>
<reference evidence="1 2" key="1">
    <citation type="submission" date="2019-02" db="EMBL/GenBank/DDBJ databases">
        <title>Deep-cultivation of Planctomycetes and their phenomic and genomic characterization uncovers novel biology.</title>
        <authorList>
            <person name="Wiegand S."/>
            <person name="Jogler M."/>
            <person name="Boedeker C."/>
            <person name="Pinto D."/>
            <person name="Vollmers J."/>
            <person name="Rivas-Marin E."/>
            <person name="Kohn T."/>
            <person name="Peeters S.H."/>
            <person name="Heuer A."/>
            <person name="Rast P."/>
            <person name="Oberbeckmann S."/>
            <person name="Bunk B."/>
            <person name="Jeske O."/>
            <person name="Meyerdierks A."/>
            <person name="Storesund J.E."/>
            <person name="Kallscheuer N."/>
            <person name="Luecker S."/>
            <person name="Lage O.M."/>
            <person name="Pohl T."/>
            <person name="Merkel B.J."/>
            <person name="Hornburger P."/>
            <person name="Mueller R.-W."/>
            <person name="Bruemmer F."/>
            <person name="Labrenz M."/>
            <person name="Spormann A.M."/>
            <person name="Op Den Camp H."/>
            <person name="Overmann J."/>
            <person name="Amann R."/>
            <person name="Jetten M.S.M."/>
            <person name="Mascher T."/>
            <person name="Medema M.H."/>
            <person name="Devos D.P."/>
            <person name="Kaster A.-K."/>
            <person name="Ovreas L."/>
            <person name="Rohde M."/>
            <person name="Galperin M.Y."/>
            <person name="Jogler C."/>
        </authorList>
    </citation>
    <scope>NUCLEOTIDE SEQUENCE [LARGE SCALE GENOMIC DNA]</scope>
    <source>
        <strain evidence="1 2">Poly41</strain>
    </source>
</reference>